<comment type="caution">
    <text evidence="2">The sequence shown here is derived from an EMBL/GenBank/DDBJ whole genome shotgun (WGS) entry which is preliminary data.</text>
</comment>
<dbReference type="EMBL" id="JAMTCJ010000003">
    <property type="protein sequence ID" value="MCP2177703.1"/>
    <property type="molecule type" value="Genomic_DNA"/>
</dbReference>
<dbReference type="Pfam" id="PF19814">
    <property type="entry name" value="DUF6297"/>
    <property type="match status" value="1"/>
</dbReference>
<evidence type="ECO:0000313" key="3">
    <source>
        <dbReference type="Proteomes" id="UP001206895"/>
    </source>
</evidence>
<dbReference type="Proteomes" id="UP001206895">
    <property type="component" value="Unassembled WGS sequence"/>
</dbReference>
<dbReference type="RefSeq" id="WP_253662593.1">
    <property type="nucleotide sequence ID" value="NZ_BAAAJQ010000001.1"/>
</dbReference>
<feature type="transmembrane region" description="Helical" evidence="1">
    <location>
        <begin position="98"/>
        <end position="116"/>
    </location>
</feature>
<protein>
    <recommendedName>
        <fullName evidence="4">ABC transporter permease</fullName>
    </recommendedName>
</protein>
<reference evidence="2 3" key="1">
    <citation type="submission" date="2022-06" db="EMBL/GenBank/DDBJ databases">
        <title>Genomic Encyclopedia of Archaeal and Bacterial Type Strains, Phase II (KMG-II): from individual species to whole genera.</title>
        <authorList>
            <person name="Goeker M."/>
        </authorList>
    </citation>
    <scope>NUCLEOTIDE SEQUENCE [LARGE SCALE GENOMIC DNA]</scope>
    <source>
        <strain evidence="2 3">DSM 44693</strain>
    </source>
</reference>
<feature type="transmembrane region" description="Helical" evidence="1">
    <location>
        <begin position="292"/>
        <end position="312"/>
    </location>
</feature>
<feature type="transmembrane region" description="Helical" evidence="1">
    <location>
        <begin position="235"/>
        <end position="254"/>
    </location>
</feature>
<name>A0ABT1HHI7_9NOCA</name>
<feature type="transmembrane region" description="Helical" evidence="1">
    <location>
        <begin position="318"/>
        <end position="339"/>
    </location>
</feature>
<evidence type="ECO:0000256" key="1">
    <source>
        <dbReference type="SAM" id="Phobius"/>
    </source>
</evidence>
<proteinExistence type="predicted"/>
<gene>
    <name evidence="2" type="ORF">LX13_003531</name>
</gene>
<organism evidence="2 3">
    <name type="scientific">Williamsia maris</name>
    <dbReference type="NCBI Taxonomy" id="72806"/>
    <lineage>
        <taxon>Bacteria</taxon>
        <taxon>Bacillati</taxon>
        <taxon>Actinomycetota</taxon>
        <taxon>Actinomycetes</taxon>
        <taxon>Mycobacteriales</taxon>
        <taxon>Nocardiaceae</taxon>
        <taxon>Williamsia</taxon>
    </lineage>
</organism>
<feature type="transmembrane region" description="Helical" evidence="1">
    <location>
        <begin position="46"/>
        <end position="68"/>
    </location>
</feature>
<keyword evidence="1" id="KW-0472">Membrane</keyword>
<feature type="transmembrane region" description="Helical" evidence="1">
    <location>
        <begin position="122"/>
        <end position="141"/>
    </location>
</feature>
<feature type="transmembrane region" description="Helical" evidence="1">
    <location>
        <begin position="260"/>
        <end position="280"/>
    </location>
</feature>
<keyword evidence="1" id="KW-0812">Transmembrane</keyword>
<dbReference type="InterPro" id="IPR046264">
    <property type="entry name" value="DUF6297"/>
</dbReference>
<evidence type="ECO:0000313" key="2">
    <source>
        <dbReference type="EMBL" id="MCP2177703.1"/>
    </source>
</evidence>
<evidence type="ECO:0008006" key="4">
    <source>
        <dbReference type="Google" id="ProtNLM"/>
    </source>
</evidence>
<keyword evidence="1" id="KW-1133">Transmembrane helix</keyword>
<sequence length="388" mass="40937">MRIDTDDLPGVVMTGAVVAGLGWYFLQPERVAGVVGVASGLGSPTPVLVGWTVALCALIVGTALWWWGPIRVSRAEAMWKLSGPGERGPVLRARRMRASMVAVMGCLVVAVVASILDWSSAPVLLGTAATCAVTLMTAASWRQHRSSEALFEHTDRGARRSVERLHRDVIAPDDGFIAAARLAVVTMDLGWLSTARVVRWERGNARSRSRVLPLGRARACLAADLARLRRRPRDLVVFMVVVAVGLAMSQTLYLTSIAPAVAVVLAYRAGCAVSGGLRRLTEEPALRRALGGSRLVVTAVHSVVPVGAVLLWCLVASLTWHLSVVALLVVAIGAASAVVRRATRPDLPFDAPVYVTGQGGATQPLLLLAMARGPAAVVLTGLIATVIG</sequence>
<feature type="transmembrane region" description="Helical" evidence="1">
    <location>
        <begin position="7"/>
        <end position="26"/>
    </location>
</feature>
<keyword evidence="3" id="KW-1185">Reference proteome</keyword>
<accession>A0ABT1HHI7</accession>